<comment type="caution">
    <text evidence="2">The sequence shown here is derived from an EMBL/GenBank/DDBJ whole genome shotgun (WGS) entry which is preliminary data.</text>
</comment>
<gene>
    <name evidence="2" type="ORF">ACM44_03125</name>
</gene>
<dbReference type="PATRIC" id="fig|1304281.5.peg.674"/>
<keyword evidence="3" id="KW-1185">Reference proteome</keyword>
<dbReference type="Pfam" id="PF03544">
    <property type="entry name" value="TonB_C"/>
    <property type="match status" value="1"/>
</dbReference>
<organism evidence="2 3">
    <name type="scientific">Chryseobacterium koreense CCUG 49689</name>
    <dbReference type="NCBI Taxonomy" id="1304281"/>
    <lineage>
        <taxon>Bacteria</taxon>
        <taxon>Pseudomonadati</taxon>
        <taxon>Bacteroidota</taxon>
        <taxon>Flavobacteriia</taxon>
        <taxon>Flavobacteriales</taxon>
        <taxon>Weeksellaceae</taxon>
        <taxon>Chryseobacterium group</taxon>
        <taxon>Chryseobacterium</taxon>
    </lineage>
</organism>
<dbReference type="Gene3D" id="3.30.1150.10">
    <property type="match status" value="1"/>
</dbReference>
<dbReference type="InterPro" id="IPR037682">
    <property type="entry name" value="TonB_C"/>
</dbReference>
<evidence type="ECO:0000259" key="1">
    <source>
        <dbReference type="Pfam" id="PF03544"/>
    </source>
</evidence>
<dbReference type="EMBL" id="LFNG01000004">
    <property type="protein sequence ID" value="KMQ72029.1"/>
    <property type="molecule type" value="Genomic_DNA"/>
</dbReference>
<sequence>MRSKIYLFVAALISISFYAQEIYESYPEKQNFYTGGRVQFYKDFQKILVEKNMKPCENRYENYSMGIVVYPDRSIKYVKSADEKEMQEFKCTFDLTREVLKYLDGWVPAEVDGKKVAAITNVLIIPHDLFGDLKPNYDPLEEEAVAVYDGGINKFRNKVFQNIDLNRFTFKGTFRLQVTFIVERDGTMSNVKLAESSGLKEFDDMVLRGVSTIKGKWQPARISNIPVRSHYRLPLAFTME</sequence>
<dbReference type="OrthoDB" id="1265378at2"/>
<evidence type="ECO:0000313" key="3">
    <source>
        <dbReference type="Proteomes" id="UP000035900"/>
    </source>
</evidence>
<dbReference type="RefSeq" id="WP_048498652.1">
    <property type="nucleotide sequence ID" value="NZ_LFNG01000004.1"/>
</dbReference>
<proteinExistence type="predicted"/>
<dbReference type="STRING" id="1304281.ACM44_03125"/>
<dbReference type="Proteomes" id="UP000035900">
    <property type="component" value="Unassembled WGS sequence"/>
</dbReference>
<reference evidence="2" key="1">
    <citation type="journal article" date="2004" name="Int. J. Syst. Evol. Microbiol.">
        <title>Kaistella koreensis gen. nov., sp. nov., a novel member of the Chryseobacterium-Bergeyella-Riemerella branch.</title>
        <authorList>
            <person name="Kim M.K."/>
            <person name="Im W.T."/>
            <person name="Shin Y.K."/>
            <person name="Lim J.H."/>
            <person name="Kim S.H."/>
            <person name="Lee B.C."/>
            <person name="Park M.Y."/>
            <person name="Lee K.Y."/>
            <person name="Lee S.T."/>
        </authorList>
    </citation>
    <scope>NUCLEOTIDE SEQUENCE [LARGE SCALE GENOMIC DNA]</scope>
    <source>
        <strain evidence="2">CCUG 49689</strain>
    </source>
</reference>
<feature type="domain" description="TonB C-terminal" evidence="1">
    <location>
        <begin position="176"/>
        <end position="238"/>
    </location>
</feature>
<accession>A0A0J7J1W5</accession>
<reference evidence="2" key="2">
    <citation type="submission" date="2015-06" db="EMBL/GenBank/DDBJ databases">
        <authorList>
            <person name="Miller J.R."/>
            <person name="Newman J.D."/>
        </authorList>
    </citation>
    <scope>NUCLEOTIDE SEQUENCE</scope>
    <source>
        <strain evidence="2">CCUG 49689</strain>
    </source>
</reference>
<dbReference type="AlphaFoldDB" id="A0A0J7J1W5"/>
<dbReference type="SUPFAM" id="SSF74653">
    <property type="entry name" value="TolA/TonB C-terminal domain"/>
    <property type="match status" value="1"/>
</dbReference>
<dbReference type="GO" id="GO:0055085">
    <property type="term" value="P:transmembrane transport"/>
    <property type="evidence" value="ECO:0007669"/>
    <property type="project" value="InterPro"/>
</dbReference>
<name>A0A0J7J1W5_9FLAO</name>
<protein>
    <recommendedName>
        <fullName evidence="1">TonB C-terminal domain-containing protein</fullName>
    </recommendedName>
</protein>
<evidence type="ECO:0000313" key="2">
    <source>
        <dbReference type="EMBL" id="KMQ72029.1"/>
    </source>
</evidence>